<evidence type="ECO:0000313" key="1">
    <source>
        <dbReference type="EMBL" id="DAE92679.1"/>
    </source>
</evidence>
<sequence length="231" mass="27622">MLVLNTNQNEYPMTRSNSVLAYNYPDMYKSVILLLKNWEFNIGDSGDLNIHGTQCFITRQIDLWRFYWEYGNRWPYDLGIQSGFLFPNTQGQATVSRITTSWVLREGQIIWRHIYFDLYCYTKSTSSSQNCQFHIKIRIWVLHPSGQIDYHWDLIDETVSSWYTNYNNFVKTYILNTNWIAVNEWDRVVAEIIGWKVSWGYGNDRYFWIWFGCDWSADPNNRPHGIQISVE</sequence>
<accession>A0A8S5RT79</accession>
<dbReference type="EMBL" id="BK059153">
    <property type="protein sequence ID" value="DAE92679.1"/>
    <property type="molecule type" value="Genomic_DNA"/>
</dbReference>
<proteinExistence type="predicted"/>
<reference evidence="1" key="1">
    <citation type="journal article" date="2021" name="Proc. Natl. Acad. Sci. U.S.A.">
        <title>A Catalog of Tens of Thousands of Viruses from Human Metagenomes Reveals Hidden Associations with Chronic Diseases.</title>
        <authorList>
            <person name="Tisza M.J."/>
            <person name="Buck C.B."/>
        </authorList>
    </citation>
    <scope>NUCLEOTIDE SEQUENCE</scope>
    <source>
        <strain evidence="1">CtKN96</strain>
    </source>
</reference>
<protein>
    <submittedName>
        <fullName evidence="1">Uncharacterized protein</fullName>
    </submittedName>
</protein>
<name>A0A8S5RT79_9CAUD</name>
<organism evidence="1">
    <name type="scientific">Caudovirales sp. gcode 4</name>
    <dbReference type="NCBI Taxonomy" id="2838363"/>
    <lineage>
        <taxon>Viruses</taxon>
        <taxon>Duplodnaviria</taxon>
        <taxon>Heunggongvirae</taxon>
        <taxon>Uroviricota</taxon>
        <taxon>Caudoviricetes</taxon>
    </lineage>
</organism>